<dbReference type="GO" id="GO:0016405">
    <property type="term" value="F:CoA-ligase activity"/>
    <property type="evidence" value="ECO:0007669"/>
    <property type="project" value="TreeGrafter"/>
</dbReference>
<accession>A0A0P1BHJ4</accession>
<name>A0A0P1BHJ4_9BASI</name>
<dbReference type="Pfam" id="PF00501">
    <property type="entry name" value="AMP-binding"/>
    <property type="match status" value="1"/>
</dbReference>
<dbReference type="PROSITE" id="PS00455">
    <property type="entry name" value="AMP_BINDING"/>
    <property type="match status" value="1"/>
</dbReference>
<dbReference type="STRING" id="401625.A0A0P1BHJ4"/>
<keyword evidence="2" id="KW-0436">Ligase</keyword>
<dbReference type="PANTHER" id="PTHR24096">
    <property type="entry name" value="LONG-CHAIN-FATTY-ACID--COA LIGASE"/>
    <property type="match status" value="1"/>
</dbReference>
<organism evidence="5 6">
    <name type="scientific">Ceraceosorus bombacis</name>
    <dbReference type="NCBI Taxonomy" id="401625"/>
    <lineage>
        <taxon>Eukaryota</taxon>
        <taxon>Fungi</taxon>
        <taxon>Dikarya</taxon>
        <taxon>Basidiomycota</taxon>
        <taxon>Ustilaginomycotina</taxon>
        <taxon>Exobasidiomycetes</taxon>
        <taxon>Ceraceosorales</taxon>
        <taxon>Ceraceosoraceae</taxon>
        <taxon>Ceraceosorus</taxon>
    </lineage>
</organism>
<dbReference type="Pfam" id="PF13193">
    <property type="entry name" value="AMP-binding_C"/>
    <property type="match status" value="1"/>
</dbReference>
<evidence type="ECO:0000256" key="1">
    <source>
        <dbReference type="ARBA" id="ARBA00006432"/>
    </source>
</evidence>
<evidence type="ECO:0000259" key="3">
    <source>
        <dbReference type="Pfam" id="PF00501"/>
    </source>
</evidence>
<evidence type="ECO:0000259" key="4">
    <source>
        <dbReference type="Pfam" id="PF13193"/>
    </source>
</evidence>
<dbReference type="InterPro" id="IPR045851">
    <property type="entry name" value="AMP-bd_C_sf"/>
</dbReference>
<evidence type="ECO:0000256" key="2">
    <source>
        <dbReference type="ARBA" id="ARBA00022598"/>
    </source>
</evidence>
<dbReference type="OrthoDB" id="6509636at2759"/>
<comment type="similarity">
    <text evidence="1">Belongs to the ATP-dependent AMP-binding enzyme family.</text>
</comment>
<keyword evidence="6" id="KW-1185">Reference proteome</keyword>
<dbReference type="InterPro" id="IPR000873">
    <property type="entry name" value="AMP-dep_synth/lig_dom"/>
</dbReference>
<dbReference type="Gene3D" id="3.40.50.980">
    <property type="match status" value="2"/>
</dbReference>
<dbReference type="PANTHER" id="PTHR24096:SF149">
    <property type="entry name" value="AMP-BINDING DOMAIN-CONTAINING PROTEIN-RELATED"/>
    <property type="match status" value="1"/>
</dbReference>
<dbReference type="Gene3D" id="2.30.38.10">
    <property type="entry name" value="Luciferase, Domain 3"/>
    <property type="match status" value="1"/>
</dbReference>
<dbReference type="InterPro" id="IPR025110">
    <property type="entry name" value="AMP-bd_C"/>
</dbReference>
<dbReference type="InterPro" id="IPR020845">
    <property type="entry name" value="AMP-binding_CS"/>
</dbReference>
<dbReference type="AlphaFoldDB" id="A0A0P1BHJ4"/>
<reference evidence="5 6" key="1">
    <citation type="submission" date="2014-09" db="EMBL/GenBank/DDBJ databases">
        <authorList>
            <person name="Magalhaes I.L.F."/>
            <person name="Oliveira U."/>
            <person name="Santos F.R."/>
            <person name="Vidigal T.H.D.A."/>
            <person name="Brescovit A.D."/>
            <person name="Santos A.J."/>
        </authorList>
    </citation>
    <scope>NUCLEOTIDE SEQUENCE [LARGE SCALE GENOMIC DNA]</scope>
</reference>
<feature type="domain" description="AMP-binding enzyme C-terminal" evidence="4">
    <location>
        <begin position="424"/>
        <end position="509"/>
    </location>
</feature>
<evidence type="ECO:0000313" key="6">
    <source>
        <dbReference type="Proteomes" id="UP000054845"/>
    </source>
</evidence>
<dbReference type="EMBL" id="CCYA01000252">
    <property type="protein sequence ID" value="CEH15048.1"/>
    <property type="molecule type" value="Genomic_DNA"/>
</dbReference>
<sequence length="538" mass="58581">MQVVKSIYGDAPSAQRRPGNIFDFLLTNPYNIPSSSVAFVRASDGKSLTRADLFQSSRRLAWAFKNVLNLQAGDRVALFSPNSTTYPIVVLAALCAGITIVPLNPIYSGQEFVHPVKDAGVKYVFAHPAVAHVAREGLQLAQVPEKRGDHQTLWLVDETDELASGENGEKDVRSLMGQQELQTHHVEDPKDTEAFVAYSSGTSGMPKGVQLTHLNMTSVTIAIDIGIGEDFNSRDTHLAVLPMFHIFGLAKFLHHALYAGIRTVVQPKFELEQFLKAIQTYKVTCCFVVPPMLVLIAKSPVVDKYDISTLAKVLCGAAPLSAELGDEVQKRCPHIKLTQGYGLSETSPSATLIPTKDYHKYKGSAGRLLAGVEARLVTEEGKDVAHEQGTEGVPGELWLRGPTIMKDRVKELIKYKGFQVAPAELEGLLLQHPQVADAACIGVYSKSQATEFPRAYVVPKEASRWREEEKAKAFAEEIVSWVNGKVANHKRLRGGAVIVEAVPKSPSGKILRRILRDQAQKEADAAAAAAASSSSSKL</sequence>
<dbReference type="SUPFAM" id="SSF56801">
    <property type="entry name" value="Acetyl-CoA synthetase-like"/>
    <property type="match status" value="1"/>
</dbReference>
<dbReference type="Gene3D" id="3.30.300.30">
    <property type="match status" value="1"/>
</dbReference>
<feature type="domain" description="AMP-dependent synthetase/ligase" evidence="3">
    <location>
        <begin position="36"/>
        <end position="406"/>
    </location>
</feature>
<dbReference type="Proteomes" id="UP000054845">
    <property type="component" value="Unassembled WGS sequence"/>
</dbReference>
<proteinExistence type="inferred from homology"/>
<protein>
    <submittedName>
        <fullName evidence="5">Acyl-CoA synthetase</fullName>
    </submittedName>
</protein>
<evidence type="ECO:0000313" key="5">
    <source>
        <dbReference type="EMBL" id="CEH15048.1"/>
    </source>
</evidence>